<dbReference type="InterPro" id="IPR000182">
    <property type="entry name" value="GNAT_dom"/>
</dbReference>
<dbReference type="InterPro" id="IPR051531">
    <property type="entry name" value="N-acetyltransferase"/>
</dbReference>
<organism evidence="2 3">
    <name type="scientific">Seohaeicola zhoushanensis</name>
    <dbReference type="NCBI Taxonomy" id="1569283"/>
    <lineage>
        <taxon>Bacteria</taxon>
        <taxon>Pseudomonadati</taxon>
        <taxon>Pseudomonadota</taxon>
        <taxon>Alphaproteobacteria</taxon>
        <taxon>Rhodobacterales</taxon>
        <taxon>Roseobacteraceae</taxon>
        <taxon>Seohaeicola</taxon>
    </lineage>
</organism>
<dbReference type="Pfam" id="PF13302">
    <property type="entry name" value="Acetyltransf_3"/>
    <property type="match status" value="1"/>
</dbReference>
<dbReference type="Proteomes" id="UP000626220">
    <property type="component" value="Unassembled WGS sequence"/>
</dbReference>
<evidence type="ECO:0000313" key="2">
    <source>
        <dbReference type="EMBL" id="GHF57731.1"/>
    </source>
</evidence>
<gene>
    <name evidence="2" type="ORF">GCM10017056_31550</name>
</gene>
<comment type="caution">
    <text evidence="2">The sequence shown here is derived from an EMBL/GenBank/DDBJ whole genome shotgun (WGS) entry which is preliminary data.</text>
</comment>
<dbReference type="EMBL" id="BNCJ01000009">
    <property type="protein sequence ID" value="GHF57731.1"/>
    <property type="molecule type" value="Genomic_DNA"/>
</dbReference>
<dbReference type="GO" id="GO:0016747">
    <property type="term" value="F:acyltransferase activity, transferring groups other than amino-acyl groups"/>
    <property type="evidence" value="ECO:0007669"/>
    <property type="project" value="InterPro"/>
</dbReference>
<sequence length="180" mass="19651">MTHGLNVTLQGTPVLTTERLMLRAPEPGDWPDWQAMLASERSLYIGGPLAEEGKAWRSFGHLIGHWVMRGFGMFVLCDKVSGRALGMAGPWRPAGWPEPEIGWNLWTDEAEGKGYALEGAVAARDFAFSTLGWRSCVSYIDPANARSIALAKRLGAILDEGAPTPENKPVMVWRHHGAAA</sequence>
<name>A0A8J3M899_9RHOB</name>
<proteinExistence type="predicted"/>
<feature type="domain" description="N-acetyltransferase" evidence="1">
    <location>
        <begin position="19"/>
        <end position="156"/>
    </location>
</feature>
<dbReference type="InterPro" id="IPR016181">
    <property type="entry name" value="Acyl_CoA_acyltransferase"/>
</dbReference>
<dbReference type="PANTHER" id="PTHR43792:SF1">
    <property type="entry name" value="N-ACETYLTRANSFERASE DOMAIN-CONTAINING PROTEIN"/>
    <property type="match status" value="1"/>
</dbReference>
<evidence type="ECO:0000259" key="1">
    <source>
        <dbReference type="Pfam" id="PF13302"/>
    </source>
</evidence>
<dbReference type="RefSeq" id="WP_189681061.1">
    <property type="nucleotide sequence ID" value="NZ_BNCJ01000009.1"/>
</dbReference>
<reference evidence="2" key="1">
    <citation type="journal article" date="2014" name="Int. J. Syst. Evol. Microbiol.">
        <title>Complete genome sequence of Corynebacterium casei LMG S-19264T (=DSM 44701T), isolated from a smear-ripened cheese.</title>
        <authorList>
            <consortium name="US DOE Joint Genome Institute (JGI-PGF)"/>
            <person name="Walter F."/>
            <person name="Albersmeier A."/>
            <person name="Kalinowski J."/>
            <person name="Ruckert C."/>
        </authorList>
    </citation>
    <scope>NUCLEOTIDE SEQUENCE</scope>
    <source>
        <strain evidence="2">KCTC 42650</strain>
    </source>
</reference>
<evidence type="ECO:0000313" key="3">
    <source>
        <dbReference type="Proteomes" id="UP000626220"/>
    </source>
</evidence>
<dbReference type="PANTHER" id="PTHR43792">
    <property type="entry name" value="GNAT FAMILY, PUTATIVE (AFU_ORTHOLOGUE AFUA_3G00765)-RELATED-RELATED"/>
    <property type="match status" value="1"/>
</dbReference>
<dbReference type="AlphaFoldDB" id="A0A8J3M899"/>
<reference evidence="2" key="2">
    <citation type="submission" date="2020-09" db="EMBL/GenBank/DDBJ databases">
        <authorList>
            <person name="Sun Q."/>
            <person name="Kim S."/>
        </authorList>
    </citation>
    <scope>NUCLEOTIDE SEQUENCE</scope>
    <source>
        <strain evidence="2">KCTC 42650</strain>
    </source>
</reference>
<accession>A0A8J3M899</accession>
<dbReference type="Gene3D" id="3.40.630.30">
    <property type="match status" value="1"/>
</dbReference>
<protein>
    <submittedName>
        <fullName evidence="2">GNAT family acetyltransferase</fullName>
    </submittedName>
</protein>
<dbReference type="SUPFAM" id="SSF55729">
    <property type="entry name" value="Acyl-CoA N-acyltransferases (Nat)"/>
    <property type="match status" value="1"/>
</dbReference>
<keyword evidence="3" id="KW-1185">Reference proteome</keyword>